<evidence type="ECO:0008006" key="4">
    <source>
        <dbReference type="Google" id="ProtNLM"/>
    </source>
</evidence>
<evidence type="ECO:0000313" key="3">
    <source>
        <dbReference type="Proteomes" id="UP000288805"/>
    </source>
</evidence>
<dbReference type="PANTHER" id="PTHR35725:SF4">
    <property type="entry name" value="CLASSICAL ARABINOGALACTAN PROTEIN 26"/>
    <property type="match status" value="1"/>
</dbReference>
<dbReference type="PANTHER" id="PTHR35725">
    <property type="entry name" value="CLASSICAL ARABINOGALACTAN PROTEIN 26"/>
    <property type="match status" value="1"/>
</dbReference>
<dbReference type="Proteomes" id="UP000288805">
    <property type="component" value="Unassembled WGS sequence"/>
</dbReference>
<evidence type="ECO:0000313" key="2">
    <source>
        <dbReference type="EMBL" id="RVW55017.1"/>
    </source>
</evidence>
<protein>
    <recommendedName>
        <fullName evidence="4">Classical arabinogalactan protein 26</fullName>
    </recommendedName>
</protein>
<dbReference type="AlphaFoldDB" id="A0A438F4R8"/>
<reference evidence="2 3" key="1">
    <citation type="journal article" date="2018" name="PLoS Genet.">
        <title>Population sequencing reveals clonal diversity and ancestral inbreeding in the grapevine cultivar Chardonnay.</title>
        <authorList>
            <person name="Roach M.J."/>
            <person name="Johnson D.L."/>
            <person name="Bohlmann J."/>
            <person name="van Vuuren H.J."/>
            <person name="Jones S.J."/>
            <person name="Pretorius I.S."/>
            <person name="Schmidt S.A."/>
            <person name="Borneman A.R."/>
        </authorList>
    </citation>
    <scope>NUCLEOTIDE SEQUENCE [LARGE SCALE GENOMIC DNA]</scope>
    <source>
        <strain evidence="3">cv. Chardonnay</strain>
        <tissue evidence="2">Leaf</tissue>
    </source>
</reference>
<feature type="region of interest" description="Disordered" evidence="1">
    <location>
        <begin position="64"/>
        <end position="110"/>
    </location>
</feature>
<dbReference type="InterPro" id="IPR039346">
    <property type="entry name" value="AGP25/26"/>
</dbReference>
<gene>
    <name evidence="2" type="ORF">CK203_093117</name>
</gene>
<dbReference type="KEGG" id="vvi:100256378"/>
<sequence>MAAIWSLIAVFMVFITIHSSVAFPYQLKLQTSTISASPAYLPNPPLSSPSPSLSPDITPLFPSPVGVPLSPAESSLPTIPSSPSPPNPDAVATPVPGSASSPAGHPDSSAFSLSSSTPLASVFFLCFLAFWLMQLSGM</sequence>
<accession>A0A438F4R8</accession>
<evidence type="ECO:0000256" key="1">
    <source>
        <dbReference type="SAM" id="MobiDB-lite"/>
    </source>
</evidence>
<dbReference type="EMBL" id="QGNW01001121">
    <property type="protein sequence ID" value="RVW55017.1"/>
    <property type="molecule type" value="Genomic_DNA"/>
</dbReference>
<comment type="caution">
    <text evidence="2">The sequence shown here is derived from an EMBL/GenBank/DDBJ whole genome shotgun (WGS) entry which is preliminary data.</text>
</comment>
<organism evidence="2 3">
    <name type="scientific">Vitis vinifera</name>
    <name type="common">Grape</name>
    <dbReference type="NCBI Taxonomy" id="29760"/>
    <lineage>
        <taxon>Eukaryota</taxon>
        <taxon>Viridiplantae</taxon>
        <taxon>Streptophyta</taxon>
        <taxon>Embryophyta</taxon>
        <taxon>Tracheophyta</taxon>
        <taxon>Spermatophyta</taxon>
        <taxon>Magnoliopsida</taxon>
        <taxon>eudicotyledons</taxon>
        <taxon>Gunneridae</taxon>
        <taxon>Pentapetalae</taxon>
        <taxon>rosids</taxon>
        <taxon>Vitales</taxon>
        <taxon>Vitaceae</taxon>
        <taxon>Viteae</taxon>
        <taxon>Vitis</taxon>
    </lineage>
</organism>
<proteinExistence type="predicted"/>
<name>A0A438F4R8_VITVI</name>